<accession>A0A133S1I4</accession>
<evidence type="ECO:0000259" key="10">
    <source>
        <dbReference type="SMART" id="SM00852"/>
    </source>
</evidence>
<dbReference type="GO" id="GO:0005829">
    <property type="term" value="C:cytosol"/>
    <property type="evidence" value="ECO:0007669"/>
    <property type="project" value="TreeGrafter"/>
</dbReference>
<dbReference type="Gene3D" id="2.170.190.11">
    <property type="entry name" value="Molybdopterin biosynthesis moea protein, domain 3"/>
    <property type="match status" value="1"/>
</dbReference>
<dbReference type="AlphaFoldDB" id="A0A133S1I4"/>
<keyword evidence="7 9" id="KW-0501">Molybdenum cofactor biosynthesis</keyword>
<dbReference type="CDD" id="cd00887">
    <property type="entry name" value="MoeA"/>
    <property type="match status" value="1"/>
</dbReference>
<evidence type="ECO:0000256" key="2">
    <source>
        <dbReference type="ARBA" id="ARBA00005046"/>
    </source>
</evidence>
<dbReference type="InterPro" id="IPR036135">
    <property type="entry name" value="MoeA_linker/N_sf"/>
</dbReference>
<sequence>MIAVTVDEALHLWNEALREQHHSIESIAVDDAKGCVLAEDVLAPTDVPAFHKSAMDGYALAYDPNCDTYIVDGIIGAGVVWDKPVTTGHAVRIMTGAPVPSTCDTVIMQEQVKGTGEVGATITLQGTQQKGSHIIPRGEECSAGTVVIPKGTEITSTVQTILIGLGCIDVSVYAMPRILVLTSGHEVIEPGEPLTAGKIYNSNRMMICSLLADLGFRRVTHYHVSDAPDRLDAEIERVLELSEQADIIISSGGVSVGMFDTMPLIYEKLGAKTLYGRIQMRPGAASYGAVTPKGQLIFGLSGNPGAAFNGWHLLVVPTLRRYKGIKNWSIPVLNCVMDCDLSKRNAFDRYVQGKVIFGDGQPRFVANRHFNSSSMLGLYTVNALACIPKGVHEVHEGDIFKVYLLGLLPTI</sequence>
<keyword evidence="6 9" id="KW-0500">Molybdenum</keyword>
<keyword evidence="9" id="KW-0808">Transferase</keyword>
<dbReference type="Gene3D" id="2.40.340.10">
    <property type="entry name" value="MoeA, C-terminal, domain IV"/>
    <property type="match status" value="1"/>
</dbReference>
<comment type="catalytic activity">
    <reaction evidence="8">
        <text>adenylyl-molybdopterin + molybdate = Mo-molybdopterin + AMP + H(+)</text>
        <dbReference type="Rhea" id="RHEA:35047"/>
        <dbReference type="ChEBI" id="CHEBI:15378"/>
        <dbReference type="ChEBI" id="CHEBI:36264"/>
        <dbReference type="ChEBI" id="CHEBI:62727"/>
        <dbReference type="ChEBI" id="CHEBI:71302"/>
        <dbReference type="ChEBI" id="CHEBI:456215"/>
        <dbReference type="EC" id="2.10.1.1"/>
    </reaction>
</comment>
<dbReference type="PANTHER" id="PTHR10192:SF5">
    <property type="entry name" value="GEPHYRIN"/>
    <property type="match status" value="1"/>
</dbReference>
<evidence type="ECO:0000256" key="6">
    <source>
        <dbReference type="ARBA" id="ARBA00022505"/>
    </source>
</evidence>
<dbReference type="InterPro" id="IPR038987">
    <property type="entry name" value="MoeA-like"/>
</dbReference>
<dbReference type="Gene3D" id="3.90.105.10">
    <property type="entry name" value="Molybdopterin biosynthesis moea protein, domain 2"/>
    <property type="match status" value="1"/>
</dbReference>
<gene>
    <name evidence="11" type="ORF">HMPREF3233_01688</name>
</gene>
<dbReference type="Proteomes" id="UP000070226">
    <property type="component" value="Unassembled WGS sequence"/>
</dbReference>
<evidence type="ECO:0000313" key="11">
    <source>
        <dbReference type="EMBL" id="KXA62215.1"/>
    </source>
</evidence>
<dbReference type="EMBL" id="LRQT01000096">
    <property type="protein sequence ID" value="KXA62215.1"/>
    <property type="molecule type" value="Genomic_DNA"/>
</dbReference>
<dbReference type="GO" id="GO:0006777">
    <property type="term" value="P:Mo-molybdopterin cofactor biosynthetic process"/>
    <property type="evidence" value="ECO:0007669"/>
    <property type="project" value="UniProtKB-UniRule"/>
</dbReference>
<evidence type="ECO:0000256" key="4">
    <source>
        <dbReference type="ARBA" id="ARBA00013269"/>
    </source>
</evidence>
<dbReference type="RefSeq" id="WP_060807879.1">
    <property type="nucleotide sequence ID" value="NZ_KQ958122.1"/>
</dbReference>
<dbReference type="InterPro" id="IPR005111">
    <property type="entry name" value="MoeA_C_domain_IV"/>
</dbReference>
<protein>
    <recommendedName>
        <fullName evidence="5 9">Molybdopterin molybdenumtransferase</fullName>
        <ecNumber evidence="4 9">2.10.1.1</ecNumber>
    </recommendedName>
</protein>
<dbReference type="Gene3D" id="3.40.980.10">
    <property type="entry name" value="MoaB/Mog-like domain"/>
    <property type="match status" value="1"/>
</dbReference>
<dbReference type="InterPro" id="IPR001453">
    <property type="entry name" value="MoaB/Mog_dom"/>
</dbReference>
<evidence type="ECO:0000256" key="5">
    <source>
        <dbReference type="ARBA" id="ARBA00021108"/>
    </source>
</evidence>
<name>A0A133S1I4_9FIRM</name>
<evidence type="ECO:0000313" key="12">
    <source>
        <dbReference type="Proteomes" id="UP000070226"/>
    </source>
</evidence>
<dbReference type="SUPFAM" id="SSF63867">
    <property type="entry name" value="MoeA C-terminal domain-like"/>
    <property type="match status" value="1"/>
</dbReference>
<dbReference type="InterPro" id="IPR036425">
    <property type="entry name" value="MoaB/Mog-like_dom_sf"/>
</dbReference>
<evidence type="ECO:0000256" key="9">
    <source>
        <dbReference type="RuleBase" id="RU365090"/>
    </source>
</evidence>
<dbReference type="PATRIC" id="fig|39777.7.peg.1654"/>
<organism evidence="11">
    <name type="scientific">Veillonella atypica</name>
    <dbReference type="NCBI Taxonomy" id="39777"/>
    <lineage>
        <taxon>Bacteria</taxon>
        <taxon>Bacillati</taxon>
        <taxon>Bacillota</taxon>
        <taxon>Negativicutes</taxon>
        <taxon>Veillonellales</taxon>
        <taxon>Veillonellaceae</taxon>
        <taxon>Veillonella</taxon>
    </lineage>
</organism>
<dbReference type="SMART" id="SM00852">
    <property type="entry name" value="MoCF_biosynth"/>
    <property type="match status" value="1"/>
</dbReference>
<reference evidence="11 12" key="1">
    <citation type="submission" date="2016-01" db="EMBL/GenBank/DDBJ databases">
        <authorList>
            <person name="Oliw E.H."/>
        </authorList>
    </citation>
    <scope>NUCLEOTIDE SEQUENCE [LARGE SCALE GENOMIC DNA]</scope>
    <source>
        <strain evidence="11 12">CMW7756B</strain>
    </source>
</reference>
<dbReference type="STRING" id="39777.B7L28_06490"/>
<comment type="caution">
    <text evidence="11">The sequence shown here is derived from an EMBL/GenBank/DDBJ whole genome shotgun (WGS) entry which is preliminary data.</text>
</comment>
<comment type="pathway">
    <text evidence="2 9">Cofactor biosynthesis; molybdopterin biosynthesis.</text>
</comment>
<proteinExistence type="inferred from homology"/>
<evidence type="ECO:0000256" key="3">
    <source>
        <dbReference type="ARBA" id="ARBA00010763"/>
    </source>
</evidence>
<dbReference type="GO" id="GO:0046872">
    <property type="term" value="F:metal ion binding"/>
    <property type="evidence" value="ECO:0007669"/>
    <property type="project" value="UniProtKB-UniRule"/>
</dbReference>
<evidence type="ECO:0000256" key="8">
    <source>
        <dbReference type="ARBA" id="ARBA00047317"/>
    </source>
</evidence>
<comment type="cofactor">
    <cofactor evidence="9">
        <name>Mg(2+)</name>
        <dbReference type="ChEBI" id="CHEBI:18420"/>
    </cofactor>
</comment>
<dbReference type="InterPro" id="IPR036688">
    <property type="entry name" value="MoeA_C_domain_IV_sf"/>
</dbReference>
<dbReference type="Pfam" id="PF03453">
    <property type="entry name" value="MoeA_N"/>
    <property type="match status" value="1"/>
</dbReference>
<dbReference type="Pfam" id="PF00994">
    <property type="entry name" value="MoCF_biosynth"/>
    <property type="match status" value="1"/>
</dbReference>
<evidence type="ECO:0000256" key="7">
    <source>
        <dbReference type="ARBA" id="ARBA00023150"/>
    </source>
</evidence>
<keyword evidence="9" id="KW-0460">Magnesium</keyword>
<feature type="domain" description="MoaB/Mog" evidence="10">
    <location>
        <begin position="179"/>
        <end position="321"/>
    </location>
</feature>
<dbReference type="Pfam" id="PF03454">
    <property type="entry name" value="MoeA_C"/>
    <property type="match status" value="1"/>
</dbReference>
<dbReference type="GO" id="GO:0061599">
    <property type="term" value="F:molybdopterin molybdotransferase activity"/>
    <property type="evidence" value="ECO:0007669"/>
    <property type="project" value="UniProtKB-UniRule"/>
</dbReference>
<dbReference type="PANTHER" id="PTHR10192">
    <property type="entry name" value="MOLYBDOPTERIN BIOSYNTHESIS PROTEIN"/>
    <property type="match status" value="1"/>
</dbReference>
<dbReference type="InterPro" id="IPR005110">
    <property type="entry name" value="MoeA_linker/N"/>
</dbReference>
<dbReference type="EC" id="2.10.1.1" evidence="4 9"/>
<dbReference type="SUPFAM" id="SSF53218">
    <property type="entry name" value="Molybdenum cofactor biosynthesis proteins"/>
    <property type="match status" value="1"/>
</dbReference>
<dbReference type="SUPFAM" id="SSF63882">
    <property type="entry name" value="MoeA N-terminal region -like"/>
    <property type="match status" value="1"/>
</dbReference>
<evidence type="ECO:0000256" key="1">
    <source>
        <dbReference type="ARBA" id="ARBA00002901"/>
    </source>
</evidence>
<dbReference type="UniPathway" id="UPA00344"/>
<comment type="similarity">
    <text evidence="3 9">Belongs to the MoeA family.</text>
</comment>
<keyword evidence="9" id="KW-0479">Metal-binding</keyword>
<comment type="function">
    <text evidence="1 9">Catalyzes the insertion of molybdate into adenylated molybdopterin with the concomitant release of AMP.</text>
</comment>